<evidence type="ECO:0000313" key="4">
    <source>
        <dbReference type="Proteomes" id="UP000034103"/>
    </source>
</evidence>
<evidence type="ECO:0000259" key="2">
    <source>
        <dbReference type="Pfam" id="PF07589"/>
    </source>
</evidence>
<proteinExistence type="predicted"/>
<accession>A0A0F6U138</accession>
<dbReference type="Pfam" id="PF07589">
    <property type="entry name" value="PEP-CTERM"/>
    <property type="match status" value="1"/>
</dbReference>
<dbReference type="RefSeq" id="WP_046660562.1">
    <property type="nucleotide sequence ID" value="NZ_CP011304.1"/>
</dbReference>
<dbReference type="PATRIC" id="fig|1641812.3.peg.162"/>
<dbReference type="HOGENOM" id="CLU_1193744_0_0_3"/>
<name>A0A0F6U138_MICAE</name>
<reference evidence="3 4" key="1">
    <citation type="journal article" date="2015" name="Genome Announc.">
        <title>Complete Genome Sequence of Microcystis aeruginosa NIES-2549, a Bloom-Forming Cyanobacterium from Lake Kasumigaura, Japan.</title>
        <authorList>
            <person name="Yamaguchi H."/>
            <person name="Suzuki S."/>
            <person name="Tanabe Y."/>
            <person name="Osana Y."/>
            <person name="Shimura Y."/>
            <person name="Ishida K."/>
            <person name="Kawachi M."/>
        </authorList>
    </citation>
    <scope>NUCLEOTIDE SEQUENCE [LARGE SCALE GENOMIC DNA]</scope>
    <source>
        <strain evidence="3 4">NIES-2549</strain>
    </source>
</reference>
<protein>
    <submittedName>
        <fullName evidence="3">Alkaline phosphatase</fullName>
        <ecNumber evidence="3">3.1.3.1</ecNumber>
    </submittedName>
</protein>
<gene>
    <name evidence="3" type="ORF">MYAER_0157</name>
</gene>
<organism evidence="3 4">
    <name type="scientific">Microcystis aeruginosa NIES-2549</name>
    <dbReference type="NCBI Taxonomy" id="1641812"/>
    <lineage>
        <taxon>Bacteria</taxon>
        <taxon>Bacillati</taxon>
        <taxon>Cyanobacteriota</taxon>
        <taxon>Cyanophyceae</taxon>
        <taxon>Oscillatoriophycideae</taxon>
        <taxon>Chroococcales</taxon>
        <taxon>Microcystaceae</taxon>
        <taxon>Microcystis</taxon>
    </lineage>
</organism>
<feature type="domain" description="Ice-binding protein C-terminal" evidence="2">
    <location>
        <begin position="213"/>
        <end position="236"/>
    </location>
</feature>
<sequence length="237" mass="23238">MITNISRQLTTGVLAIAGSVAAFGFGGIAQAQTAPNATFGGNTMGGVTFTGNLSTATSISFNALTGFVTSVPNTYTPFGGTLAANDFNTGPAGTTFVEGAGFFVTFTGGGPVLDFSGAGVGNTTEGVNLIFASTSFAAGTSPENRYTFTASSGTITSQNDTGLNIAFLGTFADSGGTFSTSAATVSLSIASSGVGQGSSVFTFGTPPAFASTSVPEPSAILGILAVAGIGAFARRKS</sequence>
<dbReference type="AlphaFoldDB" id="A0A0F6U138"/>
<feature type="chain" id="PRO_5002510744" evidence="1">
    <location>
        <begin position="32"/>
        <end position="237"/>
    </location>
</feature>
<keyword evidence="1" id="KW-0732">Signal</keyword>
<dbReference type="GO" id="GO:0004035">
    <property type="term" value="F:alkaline phosphatase activity"/>
    <property type="evidence" value="ECO:0007669"/>
    <property type="project" value="UniProtKB-EC"/>
</dbReference>
<feature type="signal peptide" evidence="1">
    <location>
        <begin position="1"/>
        <end position="31"/>
    </location>
</feature>
<dbReference type="Proteomes" id="UP000034103">
    <property type="component" value="Chromosome"/>
</dbReference>
<dbReference type="InterPro" id="IPR013424">
    <property type="entry name" value="Ice-binding_C"/>
</dbReference>
<dbReference type="NCBIfam" id="TIGR02595">
    <property type="entry name" value="PEP_CTERM"/>
    <property type="match status" value="1"/>
</dbReference>
<evidence type="ECO:0000313" key="3">
    <source>
        <dbReference type="EMBL" id="AKE62521.1"/>
    </source>
</evidence>
<keyword evidence="3" id="KW-0378">Hydrolase</keyword>
<dbReference type="EC" id="3.1.3.1" evidence="3"/>
<evidence type="ECO:0000256" key="1">
    <source>
        <dbReference type="SAM" id="SignalP"/>
    </source>
</evidence>
<dbReference type="EMBL" id="CP011304">
    <property type="protein sequence ID" value="AKE62521.1"/>
    <property type="molecule type" value="Genomic_DNA"/>
</dbReference>
<dbReference type="NCBIfam" id="TIGR04155">
    <property type="entry name" value="cyano_PEP"/>
    <property type="match status" value="1"/>
</dbReference>
<dbReference type="InterPro" id="IPR026374">
    <property type="entry name" value="Cyano_PEP"/>
</dbReference>